<gene>
    <name evidence="1" type="ordered locus">Pcar_1310</name>
</gene>
<protein>
    <submittedName>
        <fullName evidence="1">Uncharacterized protein</fullName>
    </submittedName>
</protein>
<keyword evidence="2" id="KW-1185">Reference proteome</keyword>
<dbReference type="AlphaFoldDB" id="Q3A4Z8"/>
<dbReference type="HOGENOM" id="CLU_164634_0_0_7"/>
<dbReference type="KEGG" id="pca:Pcar_1310"/>
<dbReference type="OrthoDB" id="9786855at2"/>
<name>Q3A4Z8_SYNC1</name>
<reference evidence="2" key="1">
    <citation type="submission" date="2005-10" db="EMBL/GenBank/DDBJ databases">
        <title>Complete sequence of Pelobacter carbinolicus DSM 2380.</title>
        <authorList>
            <person name="Copeland A."/>
            <person name="Lucas S."/>
            <person name="Lapidus A."/>
            <person name="Barry K."/>
            <person name="Detter J.C."/>
            <person name="Glavina T."/>
            <person name="Hammon N."/>
            <person name="Israni S."/>
            <person name="Pitluck S."/>
            <person name="Chertkov O."/>
            <person name="Schmutz J."/>
            <person name="Larimer F."/>
            <person name="Land M."/>
            <person name="Kyrpides N."/>
            <person name="Ivanova N."/>
            <person name="Richardson P."/>
        </authorList>
    </citation>
    <scope>NUCLEOTIDE SEQUENCE [LARGE SCALE GENOMIC DNA]</scope>
    <source>
        <strain evidence="2">DSM 2380 / NBRC 103641 / GraBd1</strain>
    </source>
</reference>
<evidence type="ECO:0000313" key="1">
    <source>
        <dbReference type="EMBL" id="ABA88559.1"/>
    </source>
</evidence>
<proteinExistence type="predicted"/>
<dbReference type="RefSeq" id="WP_011341034.1">
    <property type="nucleotide sequence ID" value="NC_007498.2"/>
</dbReference>
<dbReference type="PANTHER" id="PTHR37421:SF1">
    <property type="entry name" value="UPF0260 PROTEIN YCGN"/>
    <property type="match status" value="1"/>
</dbReference>
<dbReference type="InterPro" id="IPR008228">
    <property type="entry name" value="UCP006173"/>
</dbReference>
<dbReference type="eggNOG" id="COG2983">
    <property type="taxonomic scope" value="Bacteria"/>
</dbReference>
<dbReference type="PANTHER" id="PTHR37421">
    <property type="entry name" value="UPF0260 PROTEIN YCGN"/>
    <property type="match status" value="1"/>
</dbReference>
<organism evidence="1 2">
    <name type="scientific">Syntrophotalea carbinolica (strain DSM 2380 / NBRC 103641 / GraBd1)</name>
    <name type="common">Pelobacter carbinolicus</name>
    <dbReference type="NCBI Taxonomy" id="338963"/>
    <lineage>
        <taxon>Bacteria</taxon>
        <taxon>Pseudomonadati</taxon>
        <taxon>Thermodesulfobacteriota</taxon>
        <taxon>Desulfuromonadia</taxon>
        <taxon>Desulfuromonadales</taxon>
        <taxon>Syntrophotaleaceae</taxon>
        <taxon>Syntrophotalea</taxon>
    </lineage>
</organism>
<dbReference type="EMBL" id="CP000142">
    <property type="protein sequence ID" value="ABA88559.1"/>
    <property type="molecule type" value="Genomic_DNA"/>
</dbReference>
<dbReference type="STRING" id="338963.Pcar_1310"/>
<reference evidence="1 2" key="2">
    <citation type="journal article" date="2012" name="BMC Genomics">
        <title>The genome of Pelobacter carbinolicus reveals surprising metabolic capabilities and physiological features.</title>
        <authorList>
            <person name="Aklujkar M."/>
            <person name="Haveman S.A."/>
            <person name="Didonato R.Jr."/>
            <person name="Chertkov O."/>
            <person name="Han C.S."/>
            <person name="Land M.L."/>
            <person name="Brown P."/>
            <person name="Lovley D.R."/>
        </authorList>
    </citation>
    <scope>NUCLEOTIDE SEQUENCE [LARGE SCALE GENOMIC DNA]</scope>
    <source>
        <strain evidence="2">DSM 2380 / NBRC 103641 / GraBd1</strain>
    </source>
</reference>
<sequence>MNQVWEQLCRRCGRCCYEKIEFEGEIYFTDEPCEYLDLETRLCRVYSDRCRLRPGCVALTPQLVKSGLLPDDCPYVDYVLTEMVKGVLD</sequence>
<evidence type="ECO:0000313" key="2">
    <source>
        <dbReference type="Proteomes" id="UP000002534"/>
    </source>
</evidence>
<dbReference type="Proteomes" id="UP000002534">
    <property type="component" value="Chromosome"/>
</dbReference>
<accession>Q3A4Z8</accession>